<dbReference type="AlphaFoldDB" id="A0A7U8GR43"/>
<protein>
    <recommendedName>
        <fullName evidence="1">Hemerythrin-like domain-containing protein</fullName>
    </recommendedName>
</protein>
<evidence type="ECO:0000313" key="2">
    <source>
        <dbReference type="EMBL" id="EAR59833.1"/>
    </source>
</evidence>
<reference evidence="2 3" key="1">
    <citation type="submission" date="2006-02" db="EMBL/GenBank/DDBJ databases">
        <authorList>
            <person name="Pinhassi J."/>
            <person name="Pedros-Alio C."/>
            <person name="Ferriera S."/>
            <person name="Johnson J."/>
            <person name="Kravitz S."/>
            <person name="Halpern A."/>
            <person name="Remington K."/>
            <person name="Beeson K."/>
            <person name="Tran B."/>
            <person name="Rogers Y.-H."/>
            <person name="Friedman R."/>
            <person name="Venter J.C."/>
        </authorList>
    </citation>
    <scope>NUCLEOTIDE SEQUENCE [LARGE SCALE GENOMIC DNA]</scope>
    <source>
        <strain evidence="2 3">MED92</strain>
    </source>
</reference>
<dbReference type="Pfam" id="PF01814">
    <property type="entry name" value="Hemerythrin"/>
    <property type="match status" value="1"/>
</dbReference>
<dbReference type="RefSeq" id="WP_007020187.1">
    <property type="nucleotide sequence ID" value="NZ_CH724125.1"/>
</dbReference>
<dbReference type="PANTHER" id="PTHR39966">
    <property type="entry name" value="BLL2471 PROTEIN-RELATED"/>
    <property type="match status" value="1"/>
</dbReference>
<dbReference type="GO" id="GO:0005886">
    <property type="term" value="C:plasma membrane"/>
    <property type="evidence" value="ECO:0007669"/>
    <property type="project" value="TreeGrafter"/>
</dbReference>
<evidence type="ECO:0000259" key="1">
    <source>
        <dbReference type="Pfam" id="PF01814"/>
    </source>
</evidence>
<evidence type="ECO:0000313" key="3">
    <source>
        <dbReference type="Proteomes" id="UP000002171"/>
    </source>
</evidence>
<accession>A0A7U8GR43</accession>
<name>A0A7U8GR43_NEPCE</name>
<dbReference type="InterPro" id="IPR012312">
    <property type="entry name" value="Hemerythrin-like"/>
</dbReference>
<feature type="domain" description="Hemerythrin-like" evidence="1">
    <location>
        <begin position="2"/>
        <end position="137"/>
    </location>
</feature>
<dbReference type="PANTHER" id="PTHR39966:SF1">
    <property type="entry name" value="HEMERYTHRIN-LIKE DOMAIN-CONTAINING PROTEIN"/>
    <property type="match status" value="1"/>
</dbReference>
<proteinExistence type="predicted"/>
<keyword evidence="3" id="KW-1185">Reference proteome</keyword>
<dbReference type="Gene3D" id="1.20.120.520">
    <property type="entry name" value="nmb1532 protein domain like"/>
    <property type="match status" value="1"/>
</dbReference>
<dbReference type="Proteomes" id="UP000002171">
    <property type="component" value="Unassembled WGS sequence"/>
</dbReference>
<organism evidence="2 3">
    <name type="scientific">Neptuniibacter caesariensis</name>
    <dbReference type="NCBI Taxonomy" id="207954"/>
    <lineage>
        <taxon>Bacteria</taxon>
        <taxon>Pseudomonadati</taxon>
        <taxon>Pseudomonadota</taxon>
        <taxon>Gammaproteobacteria</taxon>
        <taxon>Oceanospirillales</taxon>
        <taxon>Oceanospirillaceae</taxon>
        <taxon>Neptuniibacter</taxon>
    </lineage>
</organism>
<comment type="caution">
    <text evidence="2">The sequence shown here is derived from an EMBL/GenBank/DDBJ whole genome shotgun (WGS) entry which is preliminary data.</text>
</comment>
<gene>
    <name evidence="2" type="ORF">MED92_12636</name>
</gene>
<dbReference type="OrthoDB" id="7349010at2"/>
<sequence length="184" mass="21335">MTILAELHQDHVNLNKLLVILRQKVNQLKAGQQPNFCLMADVIDYIANYADGHHHPREDKMYKYLADRNPDLDKHLFNCAKEHEELKATSLHLSEAVDGILHDSVMPMDEFANLLDDFVSLQTAHLNFEEGELFPMIEKIVSEEDLTVLEKELPKQDDPLFGEKQAQEYMDLYRELILEMNEAC</sequence>
<dbReference type="EMBL" id="AAOW01000031">
    <property type="protein sequence ID" value="EAR59833.1"/>
    <property type="molecule type" value="Genomic_DNA"/>
</dbReference>